<dbReference type="SUPFAM" id="SSF52047">
    <property type="entry name" value="RNI-like"/>
    <property type="match status" value="1"/>
</dbReference>
<dbReference type="Gene3D" id="3.80.10.10">
    <property type="entry name" value="Ribonuclease Inhibitor"/>
    <property type="match status" value="1"/>
</dbReference>
<evidence type="ECO:0000313" key="2">
    <source>
        <dbReference type="Proteomes" id="UP000799118"/>
    </source>
</evidence>
<dbReference type="Proteomes" id="UP000799118">
    <property type="component" value="Unassembled WGS sequence"/>
</dbReference>
<protein>
    <recommendedName>
        <fullName evidence="3">F-box domain-containing protein</fullName>
    </recommendedName>
</protein>
<dbReference type="OrthoDB" id="2447803at2759"/>
<organism evidence="1 2">
    <name type="scientific">Gymnopus androsaceus JB14</name>
    <dbReference type="NCBI Taxonomy" id="1447944"/>
    <lineage>
        <taxon>Eukaryota</taxon>
        <taxon>Fungi</taxon>
        <taxon>Dikarya</taxon>
        <taxon>Basidiomycota</taxon>
        <taxon>Agaricomycotina</taxon>
        <taxon>Agaricomycetes</taxon>
        <taxon>Agaricomycetidae</taxon>
        <taxon>Agaricales</taxon>
        <taxon>Marasmiineae</taxon>
        <taxon>Omphalotaceae</taxon>
        <taxon>Gymnopus</taxon>
    </lineage>
</organism>
<dbReference type="EMBL" id="ML769399">
    <property type="protein sequence ID" value="KAE9406828.1"/>
    <property type="molecule type" value="Genomic_DNA"/>
</dbReference>
<proteinExistence type="predicted"/>
<dbReference type="AlphaFoldDB" id="A0A6A4IC10"/>
<evidence type="ECO:0000313" key="1">
    <source>
        <dbReference type="EMBL" id="KAE9406828.1"/>
    </source>
</evidence>
<accession>A0A6A4IC10</accession>
<gene>
    <name evidence="1" type="ORF">BT96DRAFT_1014532</name>
</gene>
<reference evidence="1" key="1">
    <citation type="journal article" date="2019" name="Environ. Microbiol.">
        <title>Fungal ecological strategies reflected in gene transcription - a case study of two litter decomposers.</title>
        <authorList>
            <person name="Barbi F."/>
            <person name="Kohler A."/>
            <person name="Barry K."/>
            <person name="Baskaran P."/>
            <person name="Daum C."/>
            <person name="Fauchery L."/>
            <person name="Ihrmark K."/>
            <person name="Kuo A."/>
            <person name="LaButti K."/>
            <person name="Lipzen A."/>
            <person name="Morin E."/>
            <person name="Grigoriev I.V."/>
            <person name="Henrissat B."/>
            <person name="Lindahl B."/>
            <person name="Martin F."/>
        </authorList>
    </citation>
    <scope>NUCLEOTIDE SEQUENCE</scope>
    <source>
        <strain evidence="1">JB14</strain>
    </source>
</reference>
<sequence length="559" mass="64726">MKVTPLALKLPEILQQIFEFSDEESNCNSNVLVCRTWSEPCMNVIWREVTDFHRLLKLLGETNNYDSGIKFYIREEPLNWNRFSSYARRVQRVCYRATNRRNSVNSEVFRDIGILRSSSPLLPNLKILEVNGGRFHAPGTMMRNFFIFMEPTLEEYYLRIEDRPDVYTLAHNLRVLADRCPHLTHVQISLPQQYRSFDGTDELADVLLDFIKKMPNINSIHLSPFRQMIPFTSVLQKNRNLKKLVIGVHETAASTPYIESLASTSPTKEDYFVSLTTLSVVAPYSIAEEFLTNELCSLNRISISSDLRKPETPSTVEHLLETLVKKCPRMEALHLSYLSLIDEKHWDLFPAEGYIQMSHLRPILAHSSMQSFKLEHPFPVILEDEFAEEIASSWPHLRQLSLVHTPEIRKDLSHGNCFTLRALLSFARHCRNIEYLALLVAPESSTCPTSADIMLLPAPVFPRLRTLDVGFSVLHECDKAEVAWMLSQILPEPCLFDVQKEEIKENKTQRYRNWKEVKRRIPIIRMVKCEMHRLREKDRLKAQVLVVSSSPGKRPSCDT</sequence>
<dbReference type="InterPro" id="IPR032675">
    <property type="entry name" value="LRR_dom_sf"/>
</dbReference>
<keyword evidence="2" id="KW-1185">Reference proteome</keyword>
<dbReference type="PANTHER" id="PTHR16134:SF119">
    <property type="entry name" value="AT02038P-RELATED"/>
    <property type="match status" value="1"/>
</dbReference>
<dbReference type="PANTHER" id="PTHR16134">
    <property type="entry name" value="F-BOX/TPR REPEAT PROTEIN POF3"/>
    <property type="match status" value="1"/>
</dbReference>
<evidence type="ECO:0008006" key="3">
    <source>
        <dbReference type="Google" id="ProtNLM"/>
    </source>
</evidence>
<name>A0A6A4IC10_9AGAR</name>